<dbReference type="HOGENOM" id="CLU_3081973_0_0_10"/>
<dbReference type="STRING" id="714943.Mucpa_1688"/>
<dbReference type="Proteomes" id="UP000002774">
    <property type="component" value="Chromosome"/>
</dbReference>
<organism evidence="1 2">
    <name type="scientific">Mucilaginibacter paludis DSM 18603</name>
    <dbReference type="NCBI Taxonomy" id="714943"/>
    <lineage>
        <taxon>Bacteria</taxon>
        <taxon>Pseudomonadati</taxon>
        <taxon>Bacteroidota</taxon>
        <taxon>Sphingobacteriia</taxon>
        <taxon>Sphingobacteriales</taxon>
        <taxon>Sphingobacteriaceae</taxon>
        <taxon>Mucilaginibacter</taxon>
    </lineage>
</organism>
<evidence type="ECO:0000313" key="2">
    <source>
        <dbReference type="Proteomes" id="UP000002774"/>
    </source>
</evidence>
<dbReference type="AlphaFoldDB" id="H1Y6J9"/>
<accession>H1Y6J9</accession>
<dbReference type="RefSeq" id="WP_008505726.1">
    <property type="nucleotide sequence ID" value="NZ_CM001403.1"/>
</dbReference>
<name>H1Y6J9_9SPHI</name>
<protein>
    <submittedName>
        <fullName evidence="1">Uncharacterized protein</fullName>
    </submittedName>
</protein>
<gene>
    <name evidence="1" type="ORF">Mucpa_1688</name>
</gene>
<keyword evidence="2" id="KW-1185">Reference proteome</keyword>
<proteinExistence type="predicted"/>
<evidence type="ECO:0000313" key="1">
    <source>
        <dbReference type="EMBL" id="EHQ25843.1"/>
    </source>
</evidence>
<dbReference type="EMBL" id="CM001403">
    <property type="protein sequence ID" value="EHQ25843.1"/>
    <property type="molecule type" value="Genomic_DNA"/>
</dbReference>
<reference evidence="1" key="1">
    <citation type="submission" date="2011-09" db="EMBL/GenBank/DDBJ databases">
        <title>The permanent draft genome of Mucilaginibacter paludis DSM 18603.</title>
        <authorList>
            <consortium name="US DOE Joint Genome Institute (JGI-PGF)"/>
            <person name="Lucas S."/>
            <person name="Han J."/>
            <person name="Lapidus A."/>
            <person name="Bruce D."/>
            <person name="Goodwin L."/>
            <person name="Pitluck S."/>
            <person name="Peters L."/>
            <person name="Kyrpides N."/>
            <person name="Mavromatis K."/>
            <person name="Ivanova N."/>
            <person name="Mikhailova N."/>
            <person name="Held B."/>
            <person name="Detter J.C."/>
            <person name="Tapia R."/>
            <person name="Han C."/>
            <person name="Land M."/>
            <person name="Hauser L."/>
            <person name="Markowitz V."/>
            <person name="Cheng J.-F."/>
            <person name="Hugenholtz P."/>
            <person name="Woyke T."/>
            <person name="Wu D."/>
            <person name="Tindall B."/>
            <person name="Brambilla E."/>
            <person name="Klenk H.-P."/>
            <person name="Eisen J.A."/>
        </authorList>
    </citation>
    <scope>NUCLEOTIDE SEQUENCE [LARGE SCALE GENOMIC DNA]</scope>
    <source>
        <strain evidence="1">DSM 18603</strain>
    </source>
</reference>
<sequence>MTEKEIRFECLKMAERNYEKTKGDKTLIELAELFCEFVFSEKESEDNRLFKE</sequence>